<dbReference type="SUPFAM" id="SSF69279">
    <property type="entry name" value="Phage tail proteins"/>
    <property type="match status" value="1"/>
</dbReference>
<reference evidence="1" key="1">
    <citation type="journal article" date="2021" name="Proc. Natl. Acad. Sci. U.S.A.">
        <title>A Catalog of Tens of Thousands of Viruses from Human Metagenomes Reveals Hidden Associations with Chronic Diseases.</title>
        <authorList>
            <person name="Tisza M.J."/>
            <person name="Buck C.B."/>
        </authorList>
    </citation>
    <scope>NUCLEOTIDE SEQUENCE</scope>
    <source>
        <strain evidence="1">CtOOe6</strain>
    </source>
</reference>
<organism evidence="1">
    <name type="scientific">Siphoviridae sp. ctOOe6</name>
    <dbReference type="NCBI Taxonomy" id="2826309"/>
    <lineage>
        <taxon>Viruses</taxon>
        <taxon>Duplodnaviria</taxon>
        <taxon>Heunggongvirae</taxon>
        <taxon>Uroviricota</taxon>
        <taxon>Caudoviricetes</taxon>
    </lineage>
</organism>
<protein>
    <submittedName>
        <fullName evidence="1">Tail tube protein</fullName>
    </submittedName>
</protein>
<proteinExistence type="predicted"/>
<dbReference type="Gene3D" id="2.30.110.40">
    <property type="entry name" value="Phage tail tube protein"/>
    <property type="match status" value="1"/>
</dbReference>
<dbReference type="EMBL" id="BK014763">
    <property type="protein sequence ID" value="DAD74677.1"/>
    <property type="molecule type" value="Genomic_DNA"/>
</dbReference>
<name>A0A8S5LXB5_9CAUD</name>
<sequence>MSNTNYRNIMTGKDGRLFVNFGGVSTLLAEVKEFEIKASFGNVEYKPLGTAQQYAIPDKVKFTLSFSEAVVRDDLVMEPLLKSVKKGVIPSYDFQSVALRSADGKEQRLLLNGCVPDGDFDLMTLKSGEIITRHQSFVINQTPEFLKSLPEGASLN</sequence>
<accession>A0A8S5LXB5</accession>
<dbReference type="InterPro" id="IPR038628">
    <property type="entry name" value="XkdM-like_sf"/>
</dbReference>
<evidence type="ECO:0000313" key="1">
    <source>
        <dbReference type="EMBL" id="DAD74677.1"/>
    </source>
</evidence>